<dbReference type="GO" id="GO:0005975">
    <property type="term" value="P:carbohydrate metabolic process"/>
    <property type="evidence" value="ECO:0007669"/>
    <property type="project" value="InterPro"/>
</dbReference>
<evidence type="ECO:0000259" key="2">
    <source>
        <dbReference type="PROSITE" id="PS51677"/>
    </source>
</evidence>
<organism evidence="3 4">
    <name type="scientific">Xanthomonas albilineans (strain GPE PC73 / CFBP 7063)</name>
    <dbReference type="NCBI Taxonomy" id="380358"/>
    <lineage>
        <taxon>Bacteria</taxon>
        <taxon>Pseudomonadati</taxon>
        <taxon>Pseudomonadota</taxon>
        <taxon>Gammaproteobacteria</taxon>
        <taxon>Lysobacterales</taxon>
        <taxon>Lysobacteraceae</taxon>
        <taxon>Xanthomonas</taxon>
    </lineage>
</organism>
<accession>D2UC73</accession>
<keyword evidence="1" id="KW-0812">Transmembrane</keyword>
<sequence>MASWGMTVPETLHRIPRHPHRWLFWALLSQALVTALWWACGWRIGLPALLLSHAVFVLAVFLPQARLYAPVLDRLPGSAPRVWLTIDDGPSDDTVAILDLLDRYQARATFFLVGARAAARPHLVREIVCRGHGIGNHSHNHPQAWFWALGPQRMAREIDQAQQTLTTIAGIAPCWYRSVVGMTNPFVAAPLRRHGLTRVAWNVRGFDGVRCDPAVAVARIARNLAPGAIVLLHEGAAHGHNPAVVEGVLQVLRTRGLCANVPDADIPQVAAYRSEAPHADQPPCEMPNDQNRK</sequence>
<dbReference type="Proteomes" id="UP000001890">
    <property type="component" value="Chromosome"/>
</dbReference>
<dbReference type="PROSITE" id="PS51677">
    <property type="entry name" value="NODB"/>
    <property type="match status" value="1"/>
</dbReference>
<dbReference type="EMBL" id="FP565176">
    <property type="protein sequence ID" value="CBA15387.1"/>
    <property type="molecule type" value="Genomic_DNA"/>
</dbReference>
<dbReference type="KEGG" id="xal:XALC_0869"/>
<proteinExistence type="predicted"/>
<evidence type="ECO:0000256" key="1">
    <source>
        <dbReference type="SAM" id="Phobius"/>
    </source>
</evidence>
<dbReference type="InterPro" id="IPR002509">
    <property type="entry name" value="NODB_dom"/>
</dbReference>
<keyword evidence="1" id="KW-0472">Membrane</keyword>
<dbReference type="GO" id="GO:0016810">
    <property type="term" value="F:hydrolase activity, acting on carbon-nitrogen (but not peptide) bonds"/>
    <property type="evidence" value="ECO:0007669"/>
    <property type="project" value="InterPro"/>
</dbReference>
<dbReference type="AlphaFoldDB" id="D2UC73"/>
<dbReference type="SUPFAM" id="SSF88713">
    <property type="entry name" value="Glycoside hydrolase/deacetylase"/>
    <property type="match status" value="1"/>
</dbReference>
<protein>
    <submittedName>
        <fullName evidence="3">Hypothetical polysaccharide deacetylase protein</fullName>
    </submittedName>
</protein>
<dbReference type="eggNOG" id="COG0726">
    <property type="taxonomic scope" value="Bacteria"/>
</dbReference>
<dbReference type="InterPro" id="IPR011330">
    <property type="entry name" value="Glyco_hydro/deAcase_b/a-brl"/>
</dbReference>
<keyword evidence="4" id="KW-1185">Reference proteome</keyword>
<dbReference type="InterPro" id="IPR050248">
    <property type="entry name" value="Polysacc_deacetylase_ArnD"/>
</dbReference>
<reference evidence="3 4" key="1">
    <citation type="journal article" date="2009" name="BMC Genomics">
        <title>The complete genome sequence of Xanthomonas albilineans provides new insights into the reductive genome evolution of the xylem-limited Xanthomonadaceae.</title>
        <authorList>
            <person name="Pieretti I."/>
            <person name="Royer M."/>
            <person name="Barbe V."/>
            <person name="Carrere S."/>
            <person name="Koebnik R."/>
            <person name="Cociancich S."/>
            <person name="Couloux A."/>
            <person name="Darrasse A."/>
            <person name="Gouzy J."/>
            <person name="Jacques M.A."/>
            <person name="Lauber E."/>
            <person name="Manceau C."/>
            <person name="Mangenot S."/>
            <person name="Poussier S."/>
            <person name="Segurens B."/>
            <person name="Szurek B."/>
            <person name="Verdier V."/>
            <person name="Arlat M."/>
            <person name="Rott P."/>
        </authorList>
    </citation>
    <scope>NUCLEOTIDE SEQUENCE [LARGE SCALE GENOMIC DNA]</scope>
    <source>
        <strain evidence="4">GPE PC73 / CFBP 7063</strain>
    </source>
</reference>
<dbReference type="STRING" id="380358.XALC_0869"/>
<dbReference type="Gene3D" id="3.20.20.370">
    <property type="entry name" value="Glycoside hydrolase/deacetylase"/>
    <property type="match status" value="1"/>
</dbReference>
<dbReference type="PANTHER" id="PTHR10587">
    <property type="entry name" value="GLYCOSYL TRANSFERASE-RELATED"/>
    <property type="match status" value="1"/>
</dbReference>
<dbReference type="PANTHER" id="PTHR10587:SF137">
    <property type="entry name" value="4-DEOXY-4-FORMAMIDO-L-ARABINOSE-PHOSPHOUNDECAPRENOL DEFORMYLASE ARND-RELATED"/>
    <property type="match status" value="1"/>
</dbReference>
<gene>
    <name evidence="3" type="ordered locus">XALc_0869</name>
</gene>
<feature type="transmembrane region" description="Helical" evidence="1">
    <location>
        <begin position="22"/>
        <end position="38"/>
    </location>
</feature>
<name>D2UC73_XANAP</name>
<keyword evidence="1" id="KW-1133">Transmembrane helix</keyword>
<dbReference type="CDD" id="cd10917">
    <property type="entry name" value="CE4_NodB_like_6s_7s"/>
    <property type="match status" value="1"/>
</dbReference>
<dbReference type="Pfam" id="PF01522">
    <property type="entry name" value="Polysacc_deac_1"/>
    <property type="match status" value="1"/>
</dbReference>
<evidence type="ECO:0000313" key="3">
    <source>
        <dbReference type="EMBL" id="CBA15387.1"/>
    </source>
</evidence>
<feature type="transmembrane region" description="Helical" evidence="1">
    <location>
        <begin position="44"/>
        <end position="62"/>
    </location>
</feature>
<feature type="domain" description="NodB homology" evidence="2">
    <location>
        <begin position="80"/>
        <end position="260"/>
    </location>
</feature>
<evidence type="ECO:0000313" key="4">
    <source>
        <dbReference type="Proteomes" id="UP000001890"/>
    </source>
</evidence>